<evidence type="ECO:0000313" key="1">
    <source>
        <dbReference type="EMBL" id="ORD94741.1"/>
    </source>
</evidence>
<dbReference type="OrthoDB" id="2200402at2759"/>
<protein>
    <submittedName>
        <fullName evidence="1">Uncharacterized protein</fullName>
    </submittedName>
</protein>
<evidence type="ECO:0000313" key="2">
    <source>
        <dbReference type="Proteomes" id="UP000192639"/>
    </source>
</evidence>
<dbReference type="VEuPathDB" id="MicrosporidiaDB:ECANGB1_58"/>
<keyword evidence="2" id="KW-1185">Reference proteome</keyword>
<comment type="caution">
    <text evidence="1">The sequence shown here is derived from an EMBL/GenBank/DDBJ whole genome shotgun (WGS) entry which is preliminary data.</text>
</comment>
<proteinExistence type="predicted"/>
<gene>
    <name evidence="1" type="ORF">ECANGB1_58</name>
</gene>
<sequence length="698" mass="82045">MEVAKNLHNLIVERRDDTKWLISIVKFCDYGTLTCLLNSTNRSKDREEIHREILNVFKCIKLVKKNSKYKIKPIKCFIRSEEVEDDLSKHIRQINSKGMKLTKLNLSDIMECIESGKLTEVGCRNILSDYKNREYASAIFRMYQNSEYIRCALFDTNDFNNWLSKNQYIYLEANQTVVIDRIKKAGVSGKNEIKIKIDRMLQSNNEARRHFGMILAQHFDYMDLIIKNRLHEDTNRTIRNKIRRISLTESICNKKKPIKRTISEILEVSQTKEKLFNTPEYLDMLESVNDKELMNIKNELREKYFEPHSLTLKSDIDNYDWTIIKKTIGIFNRLNLINESLTILVNCNYWGITTHVKEIFKNIDLSKNNLNLIEIIRSLNKNCRKSGGLSAFFGLINVDVDYIINIYINSDEVHIKFHCLNILSTLLKTKQLGLFDLDFILLMDDLPNYSEFLAEKDISKQQLLLNELQPIEQTKKNTLGSIAVYDSKITVIRSVALYLSIAFDAMKHSHFSVINCGIALYAILLQKIEQSTWPNDLYLDEYSRDLIYEHRNNLKIFVVKIYSVLINLTEREKDFLVEASKEQSYEGVATKELLRKTNIVPGRRIVFKNNVPKYRIFYHLLNILNQYNDSEVECAFDYIKNELDIDIRYQEEARIKICNKAKEELDKDEIEALIRLLEQCDAIEMRDFAYDIDLLKMP</sequence>
<reference evidence="1 2" key="1">
    <citation type="journal article" date="2017" name="Environ. Microbiol.">
        <title>Decay of the glycolytic pathway and adaptation to intranuclear parasitism within Enterocytozoonidae microsporidia.</title>
        <authorList>
            <person name="Wiredu Boakye D."/>
            <person name="Jaroenlak P."/>
            <person name="Prachumwat A."/>
            <person name="Williams T.A."/>
            <person name="Bateman K.S."/>
            <person name="Itsathitphaisarn O."/>
            <person name="Sritunyalucksana K."/>
            <person name="Paszkiewicz K.H."/>
            <person name="Moore K.A."/>
            <person name="Stentiford G.D."/>
            <person name="Williams B.A."/>
        </authorList>
    </citation>
    <scope>NUCLEOTIDE SEQUENCE [LARGE SCALE GENOMIC DNA]</scope>
    <source>
        <strain evidence="1 2">GB1</strain>
    </source>
</reference>
<accession>A0A1Y1S8E5</accession>
<dbReference type="AlphaFoldDB" id="A0A1Y1S8E5"/>
<dbReference type="Proteomes" id="UP000192639">
    <property type="component" value="Unassembled WGS sequence"/>
</dbReference>
<dbReference type="EMBL" id="LWDP01000010">
    <property type="protein sequence ID" value="ORD94741.1"/>
    <property type="molecule type" value="Genomic_DNA"/>
</dbReference>
<organism evidence="1 2">
    <name type="scientific">Enterospora canceri</name>
    <dbReference type="NCBI Taxonomy" id="1081671"/>
    <lineage>
        <taxon>Eukaryota</taxon>
        <taxon>Fungi</taxon>
        <taxon>Fungi incertae sedis</taxon>
        <taxon>Microsporidia</taxon>
        <taxon>Enterocytozoonidae</taxon>
        <taxon>Enterospora</taxon>
    </lineage>
</organism>
<name>A0A1Y1S8E5_9MICR</name>